<accession>A0A3G9J2I8</accession>
<keyword evidence="8 16" id="KW-0808">Transferase</keyword>
<evidence type="ECO:0000256" key="10">
    <source>
        <dbReference type="ARBA" id="ARBA00022777"/>
    </source>
</evidence>
<keyword evidence="11 16" id="KW-0067">ATP-binding</keyword>
<dbReference type="CDD" id="cd24015">
    <property type="entry name" value="ASKHA_NBD_PanK-III"/>
    <property type="match status" value="1"/>
</dbReference>
<comment type="function">
    <text evidence="16">Catalyzes the phosphorylation of pantothenate (Pan), the first step in CoA biosynthesis.</text>
</comment>
<feature type="binding site" evidence="16">
    <location>
        <position position="184"/>
    </location>
    <ligand>
        <name>substrate</name>
    </ligand>
</feature>
<dbReference type="GO" id="GO:0005524">
    <property type="term" value="F:ATP binding"/>
    <property type="evidence" value="ECO:0007669"/>
    <property type="project" value="UniProtKB-UniRule"/>
</dbReference>
<dbReference type="NCBIfam" id="NF009855">
    <property type="entry name" value="PRK13321.1"/>
    <property type="match status" value="1"/>
</dbReference>
<dbReference type="PANTHER" id="PTHR34265:SF1">
    <property type="entry name" value="TYPE III PANTOTHENATE KINASE"/>
    <property type="match status" value="1"/>
</dbReference>
<keyword evidence="13 16" id="KW-0173">Coenzyme A biosynthesis</keyword>
<feature type="active site" description="Proton acceptor" evidence="16">
    <location>
        <position position="108"/>
    </location>
</feature>
<comment type="catalytic activity">
    <reaction evidence="1 16">
        <text>(R)-pantothenate + ATP = (R)-4'-phosphopantothenate + ADP + H(+)</text>
        <dbReference type="Rhea" id="RHEA:16373"/>
        <dbReference type="ChEBI" id="CHEBI:10986"/>
        <dbReference type="ChEBI" id="CHEBI:15378"/>
        <dbReference type="ChEBI" id="CHEBI:29032"/>
        <dbReference type="ChEBI" id="CHEBI:30616"/>
        <dbReference type="ChEBI" id="CHEBI:456216"/>
        <dbReference type="EC" id="2.7.1.33"/>
    </reaction>
</comment>
<name>A0A3G9J2I8_9ACTN</name>
<comment type="subunit">
    <text evidence="5 16">Homodimer.</text>
</comment>
<evidence type="ECO:0000256" key="12">
    <source>
        <dbReference type="ARBA" id="ARBA00022958"/>
    </source>
</evidence>
<comment type="cofactor">
    <cofactor evidence="2">
        <name>K(+)</name>
        <dbReference type="ChEBI" id="CHEBI:29103"/>
    </cofactor>
</comment>
<evidence type="ECO:0000256" key="2">
    <source>
        <dbReference type="ARBA" id="ARBA00001958"/>
    </source>
</evidence>
<dbReference type="Proteomes" id="UP000271573">
    <property type="component" value="Chromosome"/>
</dbReference>
<dbReference type="NCBIfam" id="TIGR00671">
    <property type="entry name" value="baf"/>
    <property type="match status" value="1"/>
</dbReference>
<keyword evidence="10 16" id="KW-0418">Kinase</keyword>
<feature type="binding site" evidence="16">
    <location>
        <begin position="106"/>
        <end position="109"/>
    </location>
    <ligand>
        <name>substrate</name>
    </ligand>
</feature>
<dbReference type="PANTHER" id="PTHR34265">
    <property type="entry name" value="TYPE III PANTOTHENATE KINASE"/>
    <property type="match status" value="1"/>
</dbReference>
<dbReference type="HAMAP" id="MF_01274">
    <property type="entry name" value="Pantothen_kinase_3"/>
    <property type="match status" value="1"/>
</dbReference>
<evidence type="ECO:0000256" key="9">
    <source>
        <dbReference type="ARBA" id="ARBA00022741"/>
    </source>
</evidence>
<dbReference type="KEGG" id="nbe:Back2_20850"/>
<comment type="subcellular location">
    <subcellularLocation>
        <location evidence="3 16">Cytoplasm</location>
    </subcellularLocation>
</comment>
<evidence type="ECO:0000313" key="18">
    <source>
        <dbReference type="Proteomes" id="UP000271573"/>
    </source>
</evidence>
<reference evidence="17 18" key="1">
    <citation type="submission" date="2018-11" db="EMBL/GenBank/DDBJ databases">
        <title>Complete genome sequence of Nocardioides baekrokdamisoli strain KCTC 39748.</title>
        <authorList>
            <person name="Kang S.W."/>
            <person name="Lee K.C."/>
            <person name="Kim K.K."/>
            <person name="Kim J.S."/>
            <person name="Kim D.S."/>
            <person name="Ko S.H."/>
            <person name="Yang S.H."/>
            <person name="Shin Y.K."/>
            <person name="Lee J.S."/>
        </authorList>
    </citation>
    <scope>NUCLEOTIDE SEQUENCE [LARGE SCALE GENOMIC DNA]</scope>
    <source>
        <strain evidence="17 18">KCTC 39748</strain>
    </source>
</reference>
<dbReference type="GO" id="GO:0015937">
    <property type="term" value="P:coenzyme A biosynthetic process"/>
    <property type="evidence" value="ECO:0007669"/>
    <property type="project" value="UniProtKB-UniRule"/>
</dbReference>
<sequence length="258" mass="26958">MGVLAVDVGNSHTVLGIVDDGEVHGYWQVRTDQRRTSDEWAVLLRGLIGDELAGVEGVVVCATVPAVLAEWRTMLHRHFASIPSVILEPGVRTGLPIQVDNPREVGTDRIANALAASVRYGGPAIVVDFGGTATTFDVVAASGAYVGGIIAPGIEVAAEALSRAGAQLRRVEIAKPRGVLGKNTVEAVQAGLVYGVAAQVDGLVARLITELGAEPDVVTVISTGYLADVARELCTSFTAHVPHLGLQGLELIFRRNSG</sequence>
<feature type="binding site" evidence="16">
    <location>
        <position position="128"/>
    </location>
    <ligand>
        <name>K(+)</name>
        <dbReference type="ChEBI" id="CHEBI:29103"/>
    </ligand>
</feature>
<dbReference type="GO" id="GO:0005737">
    <property type="term" value="C:cytoplasm"/>
    <property type="evidence" value="ECO:0007669"/>
    <property type="project" value="UniProtKB-SubCell"/>
</dbReference>
<comment type="cofactor">
    <cofactor evidence="16">
        <name>NH4(+)</name>
        <dbReference type="ChEBI" id="CHEBI:28938"/>
    </cofactor>
    <cofactor evidence="16">
        <name>K(+)</name>
        <dbReference type="ChEBI" id="CHEBI:29103"/>
    </cofactor>
    <text evidence="16">A monovalent cation. Ammonium or potassium.</text>
</comment>
<dbReference type="EMBL" id="AP019307">
    <property type="protein sequence ID" value="BBH17798.1"/>
    <property type="molecule type" value="Genomic_DNA"/>
</dbReference>
<evidence type="ECO:0000256" key="13">
    <source>
        <dbReference type="ARBA" id="ARBA00022993"/>
    </source>
</evidence>
<feature type="binding site" evidence="16">
    <location>
        <position position="132"/>
    </location>
    <ligand>
        <name>ATP</name>
        <dbReference type="ChEBI" id="CHEBI:30616"/>
    </ligand>
</feature>
<evidence type="ECO:0000256" key="8">
    <source>
        <dbReference type="ARBA" id="ARBA00022679"/>
    </source>
</evidence>
<dbReference type="OrthoDB" id="9804707at2"/>
<dbReference type="EC" id="2.7.1.33" evidence="6 16"/>
<dbReference type="Gene3D" id="3.30.420.40">
    <property type="match status" value="2"/>
</dbReference>
<evidence type="ECO:0000256" key="5">
    <source>
        <dbReference type="ARBA" id="ARBA00011738"/>
    </source>
</evidence>
<protein>
    <recommendedName>
        <fullName evidence="15 16">Type III pantothenate kinase</fullName>
        <ecNumber evidence="6 16">2.7.1.33</ecNumber>
    </recommendedName>
    <alternativeName>
        <fullName evidence="16">PanK-III</fullName>
    </alternativeName>
    <alternativeName>
        <fullName evidence="16">Pantothenic acid kinase</fullName>
    </alternativeName>
</protein>
<evidence type="ECO:0000256" key="7">
    <source>
        <dbReference type="ARBA" id="ARBA00022490"/>
    </source>
</evidence>
<keyword evidence="9 16" id="KW-0547">Nucleotide-binding</keyword>
<evidence type="ECO:0000256" key="3">
    <source>
        <dbReference type="ARBA" id="ARBA00004496"/>
    </source>
</evidence>
<dbReference type="AlphaFoldDB" id="A0A3G9J2I8"/>
<comment type="caution">
    <text evidence="16">Lacks conserved residue(s) required for the propagation of feature annotation.</text>
</comment>
<dbReference type="Pfam" id="PF03309">
    <property type="entry name" value="Pan_kinase"/>
    <property type="match status" value="1"/>
</dbReference>
<dbReference type="InterPro" id="IPR043129">
    <property type="entry name" value="ATPase_NBD"/>
</dbReference>
<evidence type="ECO:0000256" key="15">
    <source>
        <dbReference type="ARBA" id="ARBA00040883"/>
    </source>
</evidence>
<evidence type="ECO:0000256" key="1">
    <source>
        <dbReference type="ARBA" id="ARBA00001206"/>
    </source>
</evidence>
<feature type="binding site" evidence="16">
    <location>
        <begin position="7"/>
        <end position="14"/>
    </location>
    <ligand>
        <name>ATP</name>
        <dbReference type="ChEBI" id="CHEBI:30616"/>
    </ligand>
</feature>
<dbReference type="RefSeq" id="WP_125569195.1">
    <property type="nucleotide sequence ID" value="NZ_AP019307.1"/>
</dbReference>
<evidence type="ECO:0000256" key="16">
    <source>
        <dbReference type="HAMAP-Rule" id="MF_01274"/>
    </source>
</evidence>
<evidence type="ECO:0000313" key="17">
    <source>
        <dbReference type="EMBL" id="BBH17798.1"/>
    </source>
</evidence>
<comment type="pathway">
    <text evidence="4 16">Cofactor biosynthesis; coenzyme A biosynthesis; CoA from (R)-pantothenate: step 1/5.</text>
</comment>
<gene>
    <name evidence="16 17" type="primary">coaX</name>
    <name evidence="17" type="ORF">Back2_20850</name>
</gene>
<keyword evidence="16" id="KW-0479">Metal-binding</keyword>
<dbReference type="InterPro" id="IPR004619">
    <property type="entry name" value="Type_III_PanK"/>
</dbReference>
<dbReference type="GO" id="GO:0046872">
    <property type="term" value="F:metal ion binding"/>
    <property type="evidence" value="ECO:0007669"/>
    <property type="project" value="UniProtKB-KW"/>
</dbReference>
<dbReference type="GO" id="GO:0004594">
    <property type="term" value="F:pantothenate kinase activity"/>
    <property type="evidence" value="ECO:0007669"/>
    <property type="project" value="UniProtKB-UniRule"/>
</dbReference>
<evidence type="ECO:0000256" key="4">
    <source>
        <dbReference type="ARBA" id="ARBA00005225"/>
    </source>
</evidence>
<evidence type="ECO:0000256" key="6">
    <source>
        <dbReference type="ARBA" id="ARBA00012102"/>
    </source>
</evidence>
<keyword evidence="7 16" id="KW-0963">Cytoplasm</keyword>
<proteinExistence type="inferred from homology"/>
<evidence type="ECO:0000256" key="14">
    <source>
        <dbReference type="ARBA" id="ARBA00038036"/>
    </source>
</evidence>
<dbReference type="UniPathway" id="UPA00241">
    <property type="reaction ID" value="UER00352"/>
</dbReference>
<dbReference type="SUPFAM" id="SSF53067">
    <property type="entry name" value="Actin-like ATPase domain"/>
    <property type="match status" value="2"/>
</dbReference>
<keyword evidence="18" id="KW-1185">Reference proteome</keyword>
<evidence type="ECO:0000256" key="11">
    <source>
        <dbReference type="ARBA" id="ARBA00022840"/>
    </source>
</evidence>
<comment type="similarity">
    <text evidence="14 16">Belongs to the type III pantothenate kinase family.</text>
</comment>
<keyword evidence="12 16" id="KW-0630">Potassium</keyword>
<organism evidence="17 18">
    <name type="scientific">Nocardioides baekrokdamisoli</name>
    <dbReference type="NCBI Taxonomy" id="1804624"/>
    <lineage>
        <taxon>Bacteria</taxon>
        <taxon>Bacillati</taxon>
        <taxon>Actinomycetota</taxon>
        <taxon>Actinomycetes</taxon>
        <taxon>Propionibacteriales</taxon>
        <taxon>Nocardioidaceae</taxon>
        <taxon>Nocardioides</taxon>
    </lineage>
</organism>